<keyword evidence="4" id="KW-1185">Reference proteome</keyword>
<accession>K6W6L3</accession>
<dbReference type="Proteomes" id="UP000008363">
    <property type="component" value="Unassembled WGS sequence"/>
</dbReference>
<evidence type="ECO:0000313" key="4">
    <source>
        <dbReference type="Proteomes" id="UP000008363"/>
    </source>
</evidence>
<dbReference type="Pfam" id="PF00561">
    <property type="entry name" value="Abhydrolase_1"/>
    <property type="match status" value="1"/>
</dbReference>
<feature type="domain" description="AB hydrolase-1" evidence="2">
    <location>
        <begin position="29"/>
        <end position="256"/>
    </location>
</feature>
<proteinExistence type="predicted"/>
<sequence>MPVDMQQHTVKVGELTFDARTGGPEGGKWVLLLHGFPVNSSCYDAVLPRLHESGLRTVVFDQRGYSAGARPESVDDYRLNCLVADALGVLDALGVQYAMLVGHDWGGIVAWHLAGKHPDRFTGLVAASTGHPSAMRDALAMGDQREKSIYIKDFIAEGAEKKLLAKSGAVLREAGVSAEELKPLTKRGALTGPLNWYRANFTGDIAEKLACPAVEIPTTLLWGNEDDTLGREQAQLSSRYVYSDFRFCELAGVGHWIPQQASAALASEIALRSAVF</sequence>
<dbReference type="SUPFAM" id="SSF53474">
    <property type="entry name" value="alpha/beta-Hydrolases"/>
    <property type="match status" value="1"/>
</dbReference>
<evidence type="ECO:0000259" key="2">
    <source>
        <dbReference type="Pfam" id="PF00561"/>
    </source>
</evidence>
<protein>
    <submittedName>
        <fullName evidence="3">Putative epoxide hydrolase</fullName>
    </submittedName>
</protein>
<keyword evidence="1 3" id="KW-0378">Hydrolase</keyword>
<dbReference type="PANTHER" id="PTHR43329">
    <property type="entry name" value="EPOXIDE HYDROLASE"/>
    <property type="match status" value="1"/>
</dbReference>
<gene>
    <name evidence="3" type="ORF">GORHZ_057_00380</name>
</gene>
<dbReference type="PRINTS" id="PR00412">
    <property type="entry name" value="EPOXHYDRLASE"/>
</dbReference>
<dbReference type="AlphaFoldDB" id="K6W6L3"/>
<evidence type="ECO:0000256" key="1">
    <source>
        <dbReference type="ARBA" id="ARBA00022801"/>
    </source>
</evidence>
<dbReference type="STRING" id="1108045.GORHZ_057_00380"/>
<dbReference type="InterPro" id="IPR029058">
    <property type="entry name" value="AB_hydrolase_fold"/>
</dbReference>
<comment type="caution">
    <text evidence="3">The sequence shown here is derived from an EMBL/GenBank/DDBJ whole genome shotgun (WGS) entry which is preliminary data.</text>
</comment>
<reference evidence="3 4" key="1">
    <citation type="submission" date="2012-08" db="EMBL/GenBank/DDBJ databases">
        <title>Whole genome shotgun sequence of Gordonia rhizosphera NBRC 16068.</title>
        <authorList>
            <person name="Takarada H."/>
            <person name="Isaki S."/>
            <person name="Hosoyama A."/>
            <person name="Tsuchikane K."/>
            <person name="Katsumata H."/>
            <person name="Baba S."/>
            <person name="Ohji S."/>
            <person name="Yamazaki S."/>
            <person name="Fujita N."/>
        </authorList>
    </citation>
    <scope>NUCLEOTIDE SEQUENCE [LARGE SCALE GENOMIC DNA]</scope>
    <source>
        <strain evidence="3 4">NBRC 16068</strain>
    </source>
</reference>
<evidence type="ECO:0000313" key="3">
    <source>
        <dbReference type="EMBL" id="GAB89341.1"/>
    </source>
</evidence>
<dbReference type="InterPro" id="IPR000073">
    <property type="entry name" value="AB_hydrolase_1"/>
</dbReference>
<dbReference type="PRINTS" id="PR00111">
    <property type="entry name" value="ABHYDROLASE"/>
</dbReference>
<organism evidence="3 4">
    <name type="scientific">Gordonia rhizosphera NBRC 16068</name>
    <dbReference type="NCBI Taxonomy" id="1108045"/>
    <lineage>
        <taxon>Bacteria</taxon>
        <taxon>Bacillati</taxon>
        <taxon>Actinomycetota</taxon>
        <taxon>Actinomycetes</taxon>
        <taxon>Mycobacteriales</taxon>
        <taxon>Gordoniaceae</taxon>
        <taxon>Gordonia</taxon>
    </lineage>
</organism>
<dbReference type="GO" id="GO:0016787">
    <property type="term" value="F:hydrolase activity"/>
    <property type="evidence" value="ECO:0007669"/>
    <property type="project" value="UniProtKB-KW"/>
</dbReference>
<name>K6W6L3_9ACTN</name>
<dbReference type="eggNOG" id="COG0596">
    <property type="taxonomic scope" value="Bacteria"/>
</dbReference>
<dbReference type="Gene3D" id="3.40.50.1820">
    <property type="entry name" value="alpha/beta hydrolase"/>
    <property type="match status" value="1"/>
</dbReference>
<dbReference type="EMBL" id="BAHC01000057">
    <property type="protein sequence ID" value="GAB89341.1"/>
    <property type="molecule type" value="Genomic_DNA"/>
</dbReference>
<dbReference type="InterPro" id="IPR000639">
    <property type="entry name" value="Epox_hydrolase-like"/>
</dbReference>